<dbReference type="EMBL" id="LGRN01000362">
    <property type="protein sequence ID" value="OJD12821.1"/>
    <property type="molecule type" value="Genomic_DNA"/>
</dbReference>
<dbReference type="AlphaFoldDB" id="A0A1J9QCD3"/>
<accession>A0A1J9QCD3</accession>
<proteinExistence type="predicted"/>
<reference evidence="2 3" key="1">
    <citation type="submission" date="2015-07" db="EMBL/GenBank/DDBJ databases">
        <title>Emmonsia species relationships and genome sequence.</title>
        <authorList>
            <consortium name="The Broad Institute Genomics Platform"/>
            <person name="Cuomo C.A."/>
            <person name="Munoz J.F."/>
            <person name="Imamovic A."/>
            <person name="Priest M.E."/>
            <person name="Young S."/>
            <person name="Clay O.K."/>
            <person name="McEwen J.G."/>
        </authorList>
    </citation>
    <scope>NUCLEOTIDE SEQUENCE [LARGE SCALE GENOMIC DNA]</scope>
    <source>
        <strain evidence="2 3">UAMH 9510</strain>
    </source>
</reference>
<organism evidence="2 3">
    <name type="scientific">Emergomyces pasteurianus Ep9510</name>
    <dbReference type="NCBI Taxonomy" id="1447872"/>
    <lineage>
        <taxon>Eukaryota</taxon>
        <taxon>Fungi</taxon>
        <taxon>Dikarya</taxon>
        <taxon>Ascomycota</taxon>
        <taxon>Pezizomycotina</taxon>
        <taxon>Eurotiomycetes</taxon>
        <taxon>Eurotiomycetidae</taxon>
        <taxon>Onygenales</taxon>
        <taxon>Ajellomycetaceae</taxon>
        <taxon>Emergomyces</taxon>
    </lineage>
</organism>
<comment type="caution">
    <text evidence="2">The sequence shown here is derived from an EMBL/GenBank/DDBJ whole genome shotgun (WGS) entry which is preliminary data.</text>
</comment>
<dbReference type="VEuPathDB" id="FungiDB:AJ78_06644"/>
<protein>
    <submittedName>
        <fullName evidence="2">Uncharacterized protein</fullName>
    </submittedName>
</protein>
<feature type="region of interest" description="Disordered" evidence="1">
    <location>
        <begin position="39"/>
        <end position="66"/>
    </location>
</feature>
<gene>
    <name evidence="2" type="ORF">AJ78_06644</name>
</gene>
<dbReference type="Proteomes" id="UP000182235">
    <property type="component" value="Unassembled WGS sequence"/>
</dbReference>
<name>A0A1J9QCD3_9EURO</name>
<feature type="region of interest" description="Disordered" evidence="1">
    <location>
        <begin position="1"/>
        <end position="20"/>
    </location>
</feature>
<evidence type="ECO:0000313" key="2">
    <source>
        <dbReference type="EMBL" id="OJD12821.1"/>
    </source>
</evidence>
<sequence length="66" mass="7496">MAVIEAYERPRSAEGKEASKTTRIRIDWTMADLGLRQGMTSGQRSFGQKDPKTSKIEVPVQLSYRH</sequence>
<evidence type="ECO:0000313" key="3">
    <source>
        <dbReference type="Proteomes" id="UP000182235"/>
    </source>
</evidence>
<evidence type="ECO:0000256" key="1">
    <source>
        <dbReference type="SAM" id="MobiDB-lite"/>
    </source>
</evidence>
<keyword evidence="3" id="KW-1185">Reference proteome</keyword>